<evidence type="ECO:0000313" key="2">
    <source>
        <dbReference type="EMBL" id="VEL32899.1"/>
    </source>
</evidence>
<feature type="compositionally biased region" description="Basic and acidic residues" evidence="1">
    <location>
        <begin position="1"/>
        <end position="42"/>
    </location>
</feature>
<dbReference type="EMBL" id="CAAALY010244840">
    <property type="protein sequence ID" value="VEL32899.1"/>
    <property type="molecule type" value="Genomic_DNA"/>
</dbReference>
<evidence type="ECO:0000256" key="1">
    <source>
        <dbReference type="SAM" id="MobiDB-lite"/>
    </source>
</evidence>
<keyword evidence="3" id="KW-1185">Reference proteome</keyword>
<protein>
    <submittedName>
        <fullName evidence="2">Uncharacterized protein</fullName>
    </submittedName>
</protein>
<organism evidence="2 3">
    <name type="scientific">Protopolystoma xenopodis</name>
    <dbReference type="NCBI Taxonomy" id="117903"/>
    <lineage>
        <taxon>Eukaryota</taxon>
        <taxon>Metazoa</taxon>
        <taxon>Spiralia</taxon>
        <taxon>Lophotrochozoa</taxon>
        <taxon>Platyhelminthes</taxon>
        <taxon>Monogenea</taxon>
        <taxon>Polyopisthocotylea</taxon>
        <taxon>Polystomatidea</taxon>
        <taxon>Polystomatidae</taxon>
        <taxon>Protopolystoma</taxon>
    </lineage>
</organism>
<comment type="caution">
    <text evidence="2">The sequence shown here is derived from an EMBL/GenBank/DDBJ whole genome shotgun (WGS) entry which is preliminary data.</text>
</comment>
<dbReference type="Proteomes" id="UP000784294">
    <property type="component" value="Unassembled WGS sequence"/>
</dbReference>
<sequence length="75" mass="8576">MRKDDRLLPGEWSRSGDDRGGKERLGGWRWSEKERQRAEGDRSNGGARSVVESGDGSRQNWLLVSDWPEEAPQLH</sequence>
<feature type="region of interest" description="Disordered" evidence="1">
    <location>
        <begin position="1"/>
        <end position="75"/>
    </location>
</feature>
<evidence type="ECO:0000313" key="3">
    <source>
        <dbReference type="Proteomes" id="UP000784294"/>
    </source>
</evidence>
<accession>A0A3S5CMF6</accession>
<name>A0A3S5CMF6_9PLAT</name>
<gene>
    <name evidence="2" type="ORF">PXEA_LOCUS26339</name>
</gene>
<proteinExistence type="predicted"/>
<dbReference type="AlphaFoldDB" id="A0A3S5CMF6"/>
<reference evidence="2" key="1">
    <citation type="submission" date="2018-11" db="EMBL/GenBank/DDBJ databases">
        <authorList>
            <consortium name="Pathogen Informatics"/>
        </authorList>
    </citation>
    <scope>NUCLEOTIDE SEQUENCE</scope>
</reference>